<gene>
    <name evidence="7" type="ORF">BLA60_03175</name>
</gene>
<keyword evidence="5 6" id="KW-0472">Membrane</keyword>
<dbReference type="Proteomes" id="UP000185696">
    <property type="component" value="Unassembled WGS sequence"/>
</dbReference>
<name>A0A7Z1B1N2_9PSEU</name>
<dbReference type="GO" id="GO:0005886">
    <property type="term" value="C:plasma membrane"/>
    <property type="evidence" value="ECO:0007669"/>
    <property type="project" value="UniProtKB-SubCell"/>
</dbReference>
<evidence type="ECO:0000256" key="1">
    <source>
        <dbReference type="ARBA" id="ARBA00004651"/>
    </source>
</evidence>
<evidence type="ECO:0000256" key="6">
    <source>
        <dbReference type="SAM" id="Phobius"/>
    </source>
</evidence>
<feature type="transmembrane region" description="Helical" evidence="6">
    <location>
        <begin position="219"/>
        <end position="242"/>
    </location>
</feature>
<dbReference type="PANTHER" id="PTHR23513:SF11">
    <property type="entry name" value="STAPHYLOFERRIN A TRANSPORTER"/>
    <property type="match status" value="1"/>
</dbReference>
<evidence type="ECO:0000256" key="2">
    <source>
        <dbReference type="ARBA" id="ARBA00022475"/>
    </source>
</evidence>
<feature type="transmembrane region" description="Helical" evidence="6">
    <location>
        <begin position="7"/>
        <end position="28"/>
    </location>
</feature>
<keyword evidence="2" id="KW-1003">Cell membrane</keyword>
<dbReference type="RefSeq" id="WP_154814074.1">
    <property type="nucleotide sequence ID" value="NZ_MSIF01000001.1"/>
</dbReference>
<dbReference type="CDD" id="cd06173">
    <property type="entry name" value="MFS_MefA_like"/>
    <property type="match status" value="1"/>
</dbReference>
<evidence type="ECO:0000256" key="5">
    <source>
        <dbReference type="ARBA" id="ARBA00023136"/>
    </source>
</evidence>
<feature type="transmembrane region" description="Helical" evidence="6">
    <location>
        <begin position="370"/>
        <end position="387"/>
    </location>
</feature>
<feature type="transmembrane region" description="Helical" evidence="6">
    <location>
        <begin position="343"/>
        <end position="364"/>
    </location>
</feature>
<proteinExistence type="predicted"/>
<comment type="caution">
    <text evidence="7">The sequence shown here is derived from an EMBL/GenBank/DDBJ whole genome shotgun (WGS) entry which is preliminary data.</text>
</comment>
<accession>A0A7Z1B1N2</accession>
<keyword evidence="4 6" id="KW-1133">Transmembrane helix</keyword>
<feature type="transmembrane region" description="Helical" evidence="6">
    <location>
        <begin position="40"/>
        <end position="61"/>
    </location>
</feature>
<evidence type="ECO:0000313" key="7">
    <source>
        <dbReference type="EMBL" id="OLF14167.1"/>
    </source>
</evidence>
<protein>
    <recommendedName>
        <fullName evidence="9">MFS transporter</fullName>
    </recommendedName>
</protein>
<evidence type="ECO:0000256" key="3">
    <source>
        <dbReference type="ARBA" id="ARBA00022692"/>
    </source>
</evidence>
<organism evidence="7 8">
    <name type="scientific">Actinophytocola xinjiangensis</name>
    <dbReference type="NCBI Taxonomy" id="485602"/>
    <lineage>
        <taxon>Bacteria</taxon>
        <taxon>Bacillati</taxon>
        <taxon>Actinomycetota</taxon>
        <taxon>Actinomycetes</taxon>
        <taxon>Pseudonocardiales</taxon>
        <taxon>Pseudonocardiaceae</taxon>
    </lineage>
</organism>
<feature type="transmembrane region" description="Helical" evidence="6">
    <location>
        <begin position="70"/>
        <end position="92"/>
    </location>
</feature>
<dbReference type="InterPro" id="IPR011701">
    <property type="entry name" value="MFS"/>
</dbReference>
<keyword evidence="8" id="KW-1185">Reference proteome</keyword>
<comment type="subcellular location">
    <subcellularLocation>
        <location evidence="1">Cell membrane</location>
        <topology evidence="1">Multi-pass membrane protein</topology>
    </subcellularLocation>
</comment>
<feature type="transmembrane region" description="Helical" evidence="6">
    <location>
        <begin position="284"/>
        <end position="306"/>
    </location>
</feature>
<dbReference type="PANTHER" id="PTHR23513">
    <property type="entry name" value="INTEGRAL MEMBRANE EFFLUX PROTEIN-RELATED"/>
    <property type="match status" value="1"/>
</dbReference>
<dbReference type="Gene3D" id="1.20.1250.20">
    <property type="entry name" value="MFS general substrate transporter like domains"/>
    <property type="match status" value="1"/>
</dbReference>
<dbReference type="AlphaFoldDB" id="A0A7Z1B1N2"/>
<feature type="transmembrane region" description="Helical" evidence="6">
    <location>
        <begin position="312"/>
        <end position="331"/>
    </location>
</feature>
<keyword evidence="3 6" id="KW-0812">Transmembrane</keyword>
<reference evidence="7 8" key="1">
    <citation type="submission" date="2016-12" db="EMBL/GenBank/DDBJ databases">
        <title>The draft genome sequence of Actinophytocola xinjiangensis.</title>
        <authorList>
            <person name="Wang W."/>
            <person name="Yuan L."/>
        </authorList>
    </citation>
    <scope>NUCLEOTIDE SEQUENCE [LARGE SCALE GENOMIC DNA]</scope>
    <source>
        <strain evidence="7 8">CGMCC 4.4663</strain>
    </source>
</reference>
<dbReference type="InterPro" id="IPR036259">
    <property type="entry name" value="MFS_trans_sf"/>
</dbReference>
<evidence type="ECO:0000256" key="4">
    <source>
        <dbReference type="ARBA" id="ARBA00022989"/>
    </source>
</evidence>
<dbReference type="EMBL" id="MSIF01000001">
    <property type="protein sequence ID" value="OLF14167.1"/>
    <property type="molecule type" value="Genomic_DNA"/>
</dbReference>
<dbReference type="GO" id="GO:0022857">
    <property type="term" value="F:transmembrane transporter activity"/>
    <property type="evidence" value="ECO:0007669"/>
    <property type="project" value="InterPro"/>
</dbReference>
<dbReference type="OrthoDB" id="69054at2"/>
<feature type="transmembrane region" description="Helical" evidence="6">
    <location>
        <begin position="159"/>
        <end position="182"/>
    </location>
</feature>
<sequence length="404" mass="41230">MRFPRGFHSWIVASLGSELGAGLLAFALTWTASGHGPGPAATVAIASVLPAVLLCLVGGAVADRFGPRRVLIATEIAMILVCTTLAVTSALWGPEPWLLVAAATLTGTVFAFARPAAGTFPRLFVDDHRLGAAVARAGMSNQVARITAPPLGGLLVGPLGLAGVALLDLVGFLALMITLLLVRPPREHSGDRDPAASAGFRSIVDGLRTARATEGVPNLLLAVAIVAGGVLPTVLLGIPLAARERGWSAGETGWVEACWVVGGLATSAWFAWRGTAARPHLPMTIGPLVVATGLGLLALAPVWPLAAAATTVVGSGVVVFTAHVFPTYLGLTPPAMTSRFQSLLILVQLVPMLPANAIVGVLAATTGTGVTIAVAAVLAAVTPVVVLRDRTLRTGRRPVPAKTT</sequence>
<dbReference type="Pfam" id="PF07690">
    <property type="entry name" value="MFS_1"/>
    <property type="match status" value="1"/>
</dbReference>
<dbReference type="SUPFAM" id="SSF103473">
    <property type="entry name" value="MFS general substrate transporter"/>
    <property type="match status" value="1"/>
</dbReference>
<feature type="transmembrane region" description="Helical" evidence="6">
    <location>
        <begin position="254"/>
        <end position="272"/>
    </location>
</feature>
<evidence type="ECO:0000313" key="8">
    <source>
        <dbReference type="Proteomes" id="UP000185696"/>
    </source>
</evidence>
<evidence type="ECO:0008006" key="9">
    <source>
        <dbReference type="Google" id="ProtNLM"/>
    </source>
</evidence>